<evidence type="ECO:0000313" key="2">
    <source>
        <dbReference type="EMBL" id="MDO1533892.1"/>
    </source>
</evidence>
<proteinExistence type="predicted"/>
<sequence length="146" mass="15305">MKIHLKLNGQVIPATLADNRAAQEFVAMLPLTLTLHDLFRREKFGPLPSAVSASGTRTQAYEVGDMICWAPGPDLAILYRQDGQAISGGFHVLGRIDAGVEAFAAPGPIEVTIEVPAGEVDEAVLAVGARGLRSRGGPCVIGGRCS</sequence>
<dbReference type="Gene3D" id="2.40.100.20">
    <property type="match status" value="1"/>
</dbReference>
<feature type="domain" description="Cyclophilin-like" evidence="1">
    <location>
        <begin position="6"/>
        <end position="114"/>
    </location>
</feature>
<dbReference type="RefSeq" id="WP_301810943.1">
    <property type="nucleotide sequence ID" value="NZ_JAUJZH010000011.1"/>
</dbReference>
<reference evidence="2" key="1">
    <citation type="submission" date="2023-06" db="EMBL/GenBank/DDBJ databases">
        <authorList>
            <person name="Jiang Y."/>
            <person name="Liu Q."/>
        </authorList>
    </citation>
    <scope>NUCLEOTIDE SEQUENCE</scope>
    <source>
        <strain evidence="2">CGMCC 1.12090</strain>
    </source>
</reference>
<evidence type="ECO:0000313" key="3">
    <source>
        <dbReference type="Proteomes" id="UP001169027"/>
    </source>
</evidence>
<comment type="caution">
    <text evidence="2">The sequence shown here is derived from an EMBL/GenBank/DDBJ whole genome shotgun (WGS) entry which is preliminary data.</text>
</comment>
<dbReference type="InterPro" id="IPR029000">
    <property type="entry name" value="Cyclophilin-like_dom_sf"/>
</dbReference>
<keyword evidence="3" id="KW-1185">Reference proteome</keyword>
<dbReference type="SUPFAM" id="SSF50891">
    <property type="entry name" value="Cyclophilin-like"/>
    <property type="match status" value="1"/>
</dbReference>
<gene>
    <name evidence="2" type="ORF">Q2T77_16520</name>
</gene>
<name>A0ABT8S4Q0_9BURK</name>
<dbReference type="Pfam" id="PF18050">
    <property type="entry name" value="Cyclophil_like2"/>
    <property type="match status" value="1"/>
</dbReference>
<dbReference type="EMBL" id="JAUKVY010000011">
    <property type="protein sequence ID" value="MDO1533892.1"/>
    <property type="molecule type" value="Genomic_DNA"/>
</dbReference>
<dbReference type="InterPro" id="IPR041183">
    <property type="entry name" value="Cyclophilin-like"/>
</dbReference>
<accession>A0ABT8S4Q0</accession>
<organism evidence="2 3">
    <name type="scientific">Variovorax ginsengisoli</name>
    <dbReference type="NCBI Taxonomy" id="363844"/>
    <lineage>
        <taxon>Bacteria</taxon>
        <taxon>Pseudomonadati</taxon>
        <taxon>Pseudomonadota</taxon>
        <taxon>Betaproteobacteria</taxon>
        <taxon>Burkholderiales</taxon>
        <taxon>Comamonadaceae</taxon>
        <taxon>Variovorax</taxon>
    </lineage>
</organism>
<evidence type="ECO:0000259" key="1">
    <source>
        <dbReference type="Pfam" id="PF18050"/>
    </source>
</evidence>
<dbReference type="Proteomes" id="UP001169027">
    <property type="component" value="Unassembled WGS sequence"/>
</dbReference>
<protein>
    <submittedName>
        <fullName evidence="2">Cyclophilin-like fold protein</fullName>
    </submittedName>
</protein>